<evidence type="ECO:0000256" key="5">
    <source>
        <dbReference type="ARBA" id="ARBA00022723"/>
    </source>
</evidence>
<evidence type="ECO:0000256" key="7">
    <source>
        <dbReference type="ARBA" id="ARBA00023004"/>
    </source>
</evidence>
<dbReference type="Proteomes" id="UP000825799">
    <property type="component" value="Chromosome"/>
</dbReference>
<keyword evidence="12" id="KW-1185">Reference proteome</keyword>
<feature type="region of interest" description="Disordered" evidence="9">
    <location>
        <begin position="474"/>
        <end position="518"/>
    </location>
</feature>
<keyword evidence="6" id="KW-0249">Electron transport</keyword>
<feature type="compositionally biased region" description="Polar residues" evidence="9">
    <location>
        <begin position="501"/>
        <end position="513"/>
    </location>
</feature>
<dbReference type="Gene3D" id="1.10.760.10">
    <property type="entry name" value="Cytochrome c-like domain"/>
    <property type="match status" value="1"/>
</dbReference>
<evidence type="ECO:0000256" key="4">
    <source>
        <dbReference type="ARBA" id="ARBA00022660"/>
    </source>
</evidence>
<evidence type="ECO:0000256" key="1">
    <source>
        <dbReference type="ARBA" id="ARBA00001926"/>
    </source>
</evidence>
<dbReference type="PANTHER" id="PTHR19328:SF13">
    <property type="entry name" value="HIPL1 PROTEIN"/>
    <property type="match status" value="1"/>
</dbReference>
<evidence type="ECO:0000256" key="6">
    <source>
        <dbReference type="ARBA" id="ARBA00022982"/>
    </source>
</evidence>
<dbReference type="SUPFAM" id="SSF50952">
    <property type="entry name" value="Soluble quinoprotein glucose dehydrogenase"/>
    <property type="match status" value="1"/>
</dbReference>
<name>A0ABX8WL33_9HYPH</name>
<dbReference type="Pfam" id="PF13442">
    <property type="entry name" value="Cytochrome_CBB3"/>
    <property type="match status" value="1"/>
</dbReference>
<feature type="compositionally biased region" description="Low complexity" evidence="9">
    <location>
        <begin position="490"/>
        <end position="500"/>
    </location>
</feature>
<dbReference type="InterPro" id="IPR009056">
    <property type="entry name" value="Cyt_c-like_dom"/>
</dbReference>
<keyword evidence="2" id="KW-0813">Transport</keyword>
<dbReference type="InterPro" id="IPR011042">
    <property type="entry name" value="6-blade_b-propeller_TolB-like"/>
</dbReference>
<keyword evidence="7 8" id="KW-0408">Iron</keyword>
<dbReference type="InterPro" id="IPR011041">
    <property type="entry name" value="Quinoprot_gluc/sorb_DH_b-prop"/>
</dbReference>
<accession>A0ABX8WL33</accession>
<dbReference type="Pfam" id="PF07995">
    <property type="entry name" value="GSDH"/>
    <property type="match status" value="1"/>
</dbReference>
<keyword evidence="5 8" id="KW-0479">Metal-binding</keyword>
<evidence type="ECO:0000313" key="12">
    <source>
        <dbReference type="Proteomes" id="UP000825799"/>
    </source>
</evidence>
<keyword evidence="3 8" id="KW-0349">Heme</keyword>
<dbReference type="Gene3D" id="2.120.10.30">
    <property type="entry name" value="TolB, C-terminal domain"/>
    <property type="match status" value="1"/>
</dbReference>
<evidence type="ECO:0000256" key="9">
    <source>
        <dbReference type="SAM" id="MobiDB-lite"/>
    </source>
</evidence>
<proteinExistence type="predicted"/>
<dbReference type="InterPro" id="IPR012938">
    <property type="entry name" value="Glc/Sorbosone_DH"/>
</dbReference>
<dbReference type="PROSITE" id="PS51007">
    <property type="entry name" value="CYTC"/>
    <property type="match status" value="1"/>
</dbReference>
<evidence type="ECO:0000256" key="8">
    <source>
        <dbReference type="PROSITE-ProRule" id="PRU00433"/>
    </source>
</evidence>
<keyword evidence="4" id="KW-0679">Respiratory chain</keyword>
<dbReference type="NCBIfam" id="TIGR03606">
    <property type="entry name" value="non_repeat_PQQ"/>
    <property type="match status" value="1"/>
</dbReference>
<dbReference type="SUPFAM" id="SSF46626">
    <property type="entry name" value="Cytochrome c"/>
    <property type="match status" value="1"/>
</dbReference>
<evidence type="ECO:0000256" key="2">
    <source>
        <dbReference type="ARBA" id="ARBA00022448"/>
    </source>
</evidence>
<dbReference type="PANTHER" id="PTHR19328">
    <property type="entry name" value="HEDGEHOG-INTERACTING PROTEIN"/>
    <property type="match status" value="1"/>
</dbReference>
<feature type="domain" description="Cytochrome c" evidence="10">
    <location>
        <begin position="538"/>
        <end position="613"/>
    </location>
</feature>
<evidence type="ECO:0000259" key="10">
    <source>
        <dbReference type="PROSITE" id="PS51007"/>
    </source>
</evidence>
<evidence type="ECO:0000313" key="11">
    <source>
        <dbReference type="EMBL" id="QYO79053.1"/>
    </source>
</evidence>
<gene>
    <name evidence="11" type="ORF">K1X15_10135</name>
</gene>
<reference evidence="11 12" key="1">
    <citation type="submission" date="2021-08" db="EMBL/GenBank/DDBJ databases">
        <title>Devosia salina sp. nov., isolated from the South China Sea sediment.</title>
        <authorList>
            <person name="Zhou Z."/>
        </authorList>
    </citation>
    <scope>NUCLEOTIDE SEQUENCE [LARGE SCALE GENOMIC DNA]</scope>
    <source>
        <strain evidence="11 12">SCS-3</strain>
    </source>
</reference>
<dbReference type="PRINTS" id="PR00605">
    <property type="entry name" value="CYTCHROMECIC"/>
</dbReference>
<evidence type="ECO:0000256" key="3">
    <source>
        <dbReference type="ARBA" id="ARBA00022617"/>
    </source>
</evidence>
<protein>
    <submittedName>
        <fullName evidence="11">PQQ-dependent sugar dehydrogenase</fullName>
    </submittedName>
</protein>
<dbReference type="InterPro" id="IPR019893">
    <property type="entry name" value="SndH-like"/>
</dbReference>
<comment type="cofactor">
    <cofactor evidence="1">
        <name>heme c</name>
        <dbReference type="ChEBI" id="CHEBI:61717"/>
    </cofactor>
</comment>
<sequence>MSGVALGVALTCASAVAQENPVEIERGEDQLFSGRVLTTGLSNPWEITWGPDDMLWVTERSSGEVTRVDPRTGEQQTLLTIEDLSVDVQHQGLLGLALHPELLQGSGNDYVYLSYTYETGSTLSPDPRQKLVRYTYDEANQVLADPFELISGVPAWNDHNAGRVKIGPDLKLYYTLGEQGANFGGNYQRPNRAQELPTQEEVKAQDWNTYSGKVLRLNLDGSIPDDNPEINGVRSHIFTYGHRNPQGIDFGPGGTIYVSEHGPDTDDELNVAEAGGNYGWPFVAGYRDDSAYVYGNWSEASADLRYTGRDIPEEVPKYPESEFEPDIIEPIATYWTVGDDYDFEGNCGWICNPTIAPGSIQYYAAGERGIPEWDNSVLLPTLKHGTLYVQPLSEDGLAADGRPTAWFSTQNRYRDTAIGPDNRTIFIATDGFGTAAQIYGERGFTNVLHNPGTILTFTYQGELAEAQAVSGLGLGPASDQELDGQREPSSEASAAEGESSTKGSNESVGSQEMSGGDAIGAEAPERAAQTDVDTSFDQLFDNGRTLYGINCAACHAVNGQGAQGPALAGSKALDDDEYLARTLVHGFGYMPPFGDQLSDLQLSAIATYIRNSWGNEFGILPPDDFAQQR</sequence>
<dbReference type="EMBL" id="CP080590">
    <property type="protein sequence ID" value="QYO79053.1"/>
    <property type="molecule type" value="Genomic_DNA"/>
</dbReference>
<organism evidence="11 12">
    <name type="scientific">Devosia salina</name>
    <dbReference type="NCBI Taxonomy" id="2860336"/>
    <lineage>
        <taxon>Bacteria</taxon>
        <taxon>Pseudomonadati</taxon>
        <taxon>Pseudomonadota</taxon>
        <taxon>Alphaproteobacteria</taxon>
        <taxon>Hyphomicrobiales</taxon>
        <taxon>Devosiaceae</taxon>
        <taxon>Devosia</taxon>
    </lineage>
</organism>
<dbReference type="InterPro" id="IPR036909">
    <property type="entry name" value="Cyt_c-like_dom_sf"/>
</dbReference>
<dbReference type="InterPro" id="IPR008168">
    <property type="entry name" value="Cyt_C_IC"/>
</dbReference>